<protein>
    <submittedName>
        <fullName evidence="2">Uncharacterized protein</fullName>
    </submittedName>
</protein>
<dbReference type="EMBL" id="JACEFO010001653">
    <property type="protein sequence ID" value="KAF8725732.1"/>
    <property type="molecule type" value="Genomic_DNA"/>
</dbReference>
<evidence type="ECO:0000313" key="2">
    <source>
        <dbReference type="EMBL" id="KAF8725732.1"/>
    </source>
</evidence>
<comment type="similarity">
    <text evidence="1">Belongs to the EXO5 family.</text>
</comment>
<dbReference type="PANTHER" id="PTHR14464">
    <property type="entry name" value="EXONUCLEASE V"/>
    <property type="match status" value="1"/>
</dbReference>
<evidence type="ECO:0000256" key="1">
    <source>
        <dbReference type="ARBA" id="ARBA00009797"/>
    </source>
</evidence>
<name>A0A835F1L0_9POAL</name>
<dbReference type="GO" id="GO:0005634">
    <property type="term" value="C:nucleus"/>
    <property type="evidence" value="ECO:0007669"/>
    <property type="project" value="TreeGrafter"/>
</dbReference>
<dbReference type="PANTHER" id="PTHR14464:SF4">
    <property type="entry name" value="EXONUCLEASE V"/>
    <property type="match status" value="1"/>
</dbReference>
<organism evidence="2 3">
    <name type="scientific">Digitaria exilis</name>
    <dbReference type="NCBI Taxonomy" id="1010633"/>
    <lineage>
        <taxon>Eukaryota</taxon>
        <taxon>Viridiplantae</taxon>
        <taxon>Streptophyta</taxon>
        <taxon>Embryophyta</taxon>
        <taxon>Tracheophyta</taxon>
        <taxon>Spermatophyta</taxon>
        <taxon>Magnoliopsida</taxon>
        <taxon>Liliopsida</taxon>
        <taxon>Poales</taxon>
        <taxon>Poaceae</taxon>
        <taxon>PACMAD clade</taxon>
        <taxon>Panicoideae</taxon>
        <taxon>Panicodae</taxon>
        <taxon>Paniceae</taxon>
        <taxon>Anthephorinae</taxon>
        <taxon>Digitaria</taxon>
    </lineage>
</organism>
<reference evidence="2" key="1">
    <citation type="submission" date="2020-07" db="EMBL/GenBank/DDBJ databases">
        <title>Genome sequence and genetic diversity analysis of an under-domesticated orphan crop, white fonio (Digitaria exilis).</title>
        <authorList>
            <person name="Bennetzen J.L."/>
            <person name="Chen S."/>
            <person name="Ma X."/>
            <person name="Wang X."/>
            <person name="Yssel A.E.J."/>
            <person name="Chaluvadi S.R."/>
            <person name="Johnson M."/>
            <person name="Gangashetty P."/>
            <person name="Hamidou F."/>
            <person name="Sanogo M.D."/>
            <person name="Zwaenepoel A."/>
            <person name="Wallace J."/>
            <person name="Van De Peer Y."/>
            <person name="Van Deynze A."/>
        </authorList>
    </citation>
    <scope>NUCLEOTIDE SEQUENCE</scope>
    <source>
        <tissue evidence="2">Leaves</tissue>
    </source>
</reference>
<dbReference type="Pfam" id="PF09810">
    <property type="entry name" value="Exo5"/>
    <property type="match status" value="1"/>
</dbReference>
<keyword evidence="3" id="KW-1185">Reference proteome</keyword>
<dbReference type="OrthoDB" id="354769at2759"/>
<dbReference type="AlphaFoldDB" id="A0A835F1L0"/>
<dbReference type="GO" id="GO:0045145">
    <property type="term" value="F:single-stranded DNA 5'-3' DNA exonuclease activity"/>
    <property type="evidence" value="ECO:0007669"/>
    <property type="project" value="InterPro"/>
</dbReference>
<sequence>MTLIGAALAALRARPIHSTVARRAAALLSFVTYSAAGPAAGEIDYSTQPMSSPLARFRDRRALAVTDITATVTPSPKDRAFRISLYLGRTGQMCSHRAVLMVSVLLAAGMVPKTDGVRARTREAGEDRGHEGRFGVVEGLWMIGTIDEIQLPRNGTSIQPILVDTKTRARRKSPPEAQKRNGRFAPYCCFNNHLMERMADLSCYWQLMCYKYLWDNLIVTKFPSENFFSHFDLDPNYLSDDVKRILDGISLFFALYKCDMVDIELDFLMLYWCRYELQADDSLLEEYQFTYDARWFKDQIHEVFSFWHGSREPKFVTYEERWKCVICKFAPNCPMIASTIKCPH</sequence>
<accession>A0A835F1L0</accession>
<dbReference type="InterPro" id="IPR019190">
    <property type="entry name" value="EXOV"/>
</dbReference>
<proteinExistence type="inferred from homology"/>
<gene>
    <name evidence="2" type="ORF">HU200_020281</name>
</gene>
<dbReference type="Proteomes" id="UP000636709">
    <property type="component" value="Unassembled WGS sequence"/>
</dbReference>
<dbReference type="GO" id="GO:0036297">
    <property type="term" value="P:interstrand cross-link repair"/>
    <property type="evidence" value="ECO:0007669"/>
    <property type="project" value="TreeGrafter"/>
</dbReference>
<comment type="caution">
    <text evidence="2">The sequence shown here is derived from an EMBL/GenBank/DDBJ whole genome shotgun (WGS) entry which is preliminary data.</text>
</comment>
<evidence type="ECO:0000313" key="3">
    <source>
        <dbReference type="Proteomes" id="UP000636709"/>
    </source>
</evidence>